<name>A0A0K8V3X3_BACLA</name>
<dbReference type="GO" id="GO:0048477">
    <property type="term" value="P:oogenesis"/>
    <property type="evidence" value="ECO:0007669"/>
    <property type="project" value="UniProtKB-KW"/>
</dbReference>
<dbReference type="GO" id="GO:0005158">
    <property type="term" value="F:insulin receptor binding"/>
    <property type="evidence" value="ECO:0007669"/>
    <property type="project" value="InterPro"/>
</dbReference>
<dbReference type="PANTHER" id="PTHR10614">
    <property type="entry name" value="INSULIN RECEPTOR SUBSTRATE"/>
    <property type="match status" value="1"/>
</dbReference>
<evidence type="ECO:0000256" key="5">
    <source>
        <dbReference type="ARBA" id="ARBA00022737"/>
    </source>
</evidence>
<dbReference type="Gene3D" id="2.30.29.30">
    <property type="entry name" value="Pleckstrin-homology domain (PH domain)/Phosphotyrosine-binding domain (PTB)"/>
    <property type="match status" value="2"/>
</dbReference>
<evidence type="ECO:0000313" key="11">
    <source>
        <dbReference type="EMBL" id="JAI33599.1"/>
    </source>
</evidence>
<keyword evidence="11" id="KW-0675">Receptor</keyword>
<comment type="function">
    <text evidence="9">Activates phosphatidylinositol 3-kinase when bound to the regulatory p85 subunit. May mediate the control of various cellular processes by insulin-like peptides. When phosphorylated by the insulin receptor binds specifically to various cellular proteins containing SH2 domains. Involved in control of cell proliferation, cell size, and body and organ growth throughout development. Also has a role in a signaling pathway controlling the physiological response required to endure periods of low nutrient conditions. Insulin/insulin-like growth factor (IGF) signaling pathway has a role in regulating aging and is necessary in the ovary for vitellogenic maturation.</text>
</comment>
<dbReference type="EMBL" id="GDHF01018715">
    <property type="protein sequence ID" value="JAI33599.1"/>
    <property type="molecule type" value="Transcribed_RNA"/>
</dbReference>
<evidence type="ECO:0000256" key="6">
    <source>
        <dbReference type="ARBA" id="ARBA00022782"/>
    </source>
</evidence>
<evidence type="ECO:0000256" key="4">
    <source>
        <dbReference type="ARBA" id="ARBA00022604"/>
    </source>
</evidence>
<dbReference type="PANTHER" id="PTHR10614:SF13">
    <property type="entry name" value="INSULIN RECEPTOR SUBSTRATE 1"/>
    <property type="match status" value="1"/>
</dbReference>
<feature type="domain" description="PH" evidence="10">
    <location>
        <begin position="1"/>
        <end position="89"/>
    </location>
</feature>
<dbReference type="SMART" id="SM01244">
    <property type="entry name" value="IRS"/>
    <property type="match status" value="1"/>
</dbReference>
<protein>
    <recommendedName>
        <fullName evidence="2">Insulin receptor substrate 1</fullName>
    </recommendedName>
    <alternativeName>
        <fullName evidence="8">Protein chico</fullName>
    </alternativeName>
</protein>
<dbReference type="AlphaFoldDB" id="A0A0K8V3X3"/>
<dbReference type="GO" id="GO:0005886">
    <property type="term" value="C:plasma membrane"/>
    <property type="evidence" value="ECO:0007669"/>
    <property type="project" value="TreeGrafter"/>
</dbReference>
<keyword evidence="6" id="KW-0221">Differentiation</keyword>
<evidence type="ECO:0000256" key="2">
    <source>
        <dbReference type="ARBA" id="ARBA00015710"/>
    </source>
</evidence>
<evidence type="ECO:0000259" key="10">
    <source>
        <dbReference type="PROSITE" id="PS50003"/>
    </source>
</evidence>
<dbReference type="InterPro" id="IPR001849">
    <property type="entry name" value="PH_domain"/>
</dbReference>
<dbReference type="PRINTS" id="PR00628">
    <property type="entry name" value="INSULINRSI"/>
</dbReference>
<keyword evidence="3" id="KW-0597">Phosphoprotein</keyword>
<gene>
    <name evidence="11" type="primary">chico_3</name>
    <name evidence="11" type="ORF">c1_g1_i12</name>
</gene>
<keyword evidence="7" id="KW-0896">Oogenesis</keyword>
<sequence>MKKKFFVLYRDTIQEGARLEYFDSMRKFKSGLAPKRVVKLENCFNINRRLDTKHDYVIALATKDGGFGMVLETEAEMLKWLQALLSLQRSITNKDDILIPKFDHVWQVVVQKKSLAEERKIIGNYHVCLSPKSVTFIRIGSEKSSSGYIRATDIHIPLNTIRRYGCDKCIYFVSTKISTTIYLHKMTSY</sequence>
<accession>A0A0K8V3X3</accession>
<evidence type="ECO:0000256" key="1">
    <source>
        <dbReference type="ARBA" id="ARBA00011440"/>
    </source>
</evidence>
<dbReference type="InterPro" id="IPR039011">
    <property type="entry name" value="IRS"/>
</dbReference>
<dbReference type="Pfam" id="PF00169">
    <property type="entry name" value="PH"/>
    <property type="match status" value="1"/>
</dbReference>
<evidence type="ECO:0000256" key="8">
    <source>
        <dbReference type="ARBA" id="ARBA00033282"/>
    </source>
</evidence>
<dbReference type="SUPFAM" id="SSF50729">
    <property type="entry name" value="PH domain-like"/>
    <property type="match status" value="2"/>
</dbReference>
<evidence type="ECO:0000256" key="3">
    <source>
        <dbReference type="ARBA" id="ARBA00022553"/>
    </source>
</evidence>
<evidence type="ECO:0000256" key="7">
    <source>
        <dbReference type="ARBA" id="ARBA00022943"/>
    </source>
</evidence>
<evidence type="ECO:0000256" key="9">
    <source>
        <dbReference type="ARBA" id="ARBA00046145"/>
    </source>
</evidence>
<dbReference type="GO" id="GO:0043548">
    <property type="term" value="F:phosphatidylinositol 3-kinase binding"/>
    <property type="evidence" value="ECO:0007669"/>
    <property type="project" value="TreeGrafter"/>
</dbReference>
<keyword evidence="5" id="KW-0677">Repeat</keyword>
<dbReference type="OrthoDB" id="946068at2759"/>
<proteinExistence type="predicted"/>
<dbReference type="GO" id="GO:0005829">
    <property type="term" value="C:cytosol"/>
    <property type="evidence" value="ECO:0007669"/>
    <property type="project" value="TreeGrafter"/>
</dbReference>
<organism evidence="11">
    <name type="scientific">Bactrocera latifrons</name>
    <name type="common">Malaysian fruit fly</name>
    <name type="synonym">Chaetodacus latifrons</name>
    <dbReference type="NCBI Taxonomy" id="174628"/>
    <lineage>
        <taxon>Eukaryota</taxon>
        <taxon>Metazoa</taxon>
        <taxon>Ecdysozoa</taxon>
        <taxon>Arthropoda</taxon>
        <taxon>Hexapoda</taxon>
        <taxon>Insecta</taxon>
        <taxon>Pterygota</taxon>
        <taxon>Neoptera</taxon>
        <taxon>Endopterygota</taxon>
        <taxon>Diptera</taxon>
        <taxon>Brachycera</taxon>
        <taxon>Muscomorpha</taxon>
        <taxon>Tephritoidea</taxon>
        <taxon>Tephritidae</taxon>
        <taxon>Bactrocera</taxon>
        <taxon>Bactrocera</taxon>
    </lineage>
</organism>
<dbReference type="InterPro" id="IPR002404">
    <property type="entry name" value="IRS_PTB"/>
</dbReference>
<dbReference type="PROSITE" id="PS50003">
    <property type="entry name" value="PH_DOMAIN"/>
    <property type="match status" value="1"/>
</dbReference>
<comment type="subunit">
    <text evidence="1">Bindings to phosphatidylinositol 3-kinase and SHP2.</text>
</comment>
<keyword evidence="4" id="KW-0341">Growth regulation</keyword>
<dbReference type="InterPro" id="IPR011993">
    <property type="entry name" value="PH-like_dom_sf"/>
</dbReference>
<reference evidence="11" key="1">
    <citation type="submission" date="2015-06" db="EMBL/GenBank/DDBJ databases">
        <authorList>
            <person name="Hoefler B.C."/>
            <person name="Straight P.D."/>
        </authorList>
    </citation>
    <scope>NUCLEOTIDE SEQUENCE</scope>
</reference>
<dbReference type="GO" id="GO:0008286">
    <property type="term" value="P:insulin receptor signaling pathway"/>
    <property type="evidence" value="ECO:0007669"/>
    <property type="project" value="InterPro"/>
</dbReference>